<protein>
    <submittedName>
        <fullName evidence="1">Uncharacterized protein</fullName>
    </submittedName>
</protein>
<keyword evidence="2" id="KW-1185">Reference proteome</keyword>
<evidence type="ECO:0000313" key="2">
    <source>
        <dbReference type="Proteomes" id="UP001299012"/>
    </source>
</evidence>
<comment type="caution">
    <text evidence="1">The sequence shown here is derived from an EMBL/GenBank/DDBJ whole genome shotgun (WGS) entry which is preliminary data.</text>
</comment>
<dbReference type="RefSeq" id="WP_059253227.1">
    <property type="nucleotide sequence ID" value="NZ_JAKKZF010000001.1"/>
</dbReference>
<accession>A0ABS9J813</accession>
<organism evidence="1 2">
    <name type="scientific">Streptomyces tricolor</name>
    <dbReference type="NCBI Taxonomy" id="68277"/>
    <lineage>
        <taxon>Bacteria</taxon>
        <taxon>Bacillati</taxon>
        <taxon>Actinomycetota</taxon>
        <taxon>Actinomycetes</taxon>
        <taxon>Kitasatosporales</taxon>
        <taxon>Streptomycetaceae</taxon>
        <taxon>Streptomyces</taxon>
        <taxon>Streptomyces violaceoruber group</taxon>
    </lineage>
</organism>
<reference evidence="1 2" key="1">
    <citation type="submission" date="2022-01" db="EMBL/GenBank/DDBJ databases">
        <title>Draft Genome Sequences of Seven Type Strains of the Genus Streptomyces.</title>
        <authorList>
            <person name="Aziz S."/>
            <person name="Coretto E."/>
            <person name="Chronakova A."/>
            <person name="Sproer C."/>
            <person name="Huber K."/>
            <person name="Nouioui I."/>
            <person name="Gross H."/>
        </authorList>
    </citation>
    <scope>NUCLEOTIDE SEQUENCE [LARGE SCALE GENOMIC DNA]</scope>
    <source>
        <strain evidence="1 2">DSM 41685</strain>
    </source>
</reference>
<proteinExistence type="predicted"/>
<gene>
    <name evidence="1" type="ORF">L0F81_00080</name>
</gene>
<evidence type="ECO:0000313" key="1">
    <source>
        <dbReference type="EMBL" id="MCG0061696.1"/>
    </source>
</evidence>
<sequence length="206" mass="22089">MDAPRICIVCPAALYDDEQQTCRPCTERVAANLAALAGPQGLYARLSASLHPGSGSGGPAVSGSRTAPLPLRLGPLSLAARGGVVTILQTWLVDWHETLGYTHPRWDGDLQQQCDQAVGRLRNLLPWAAAEHGAFQEFAFEVASLVRQCQTVTGGERGVRSFGVTCDCGATLKITIESPGKRCQACGSQYDRQQLFRLQLAARRAA</sequence>
<dbReference type="EMBL" id="JAKKZF010000001">
    <property type="protein sequence ID" value="MCG0061696.1"/>
    <property type="molecule type" value="Genomic_DNA"/>
</dbReference>
<dbReference type="Proteomes" id="UP001299012">
    <property type="component" value="Unassembled WGS sequence"/>
</dbReference>
<name>A0ABS9J813_9ACTN</name>